<keyword evidence="6" id="KW-0547">Nucleotide-binding</keyword>
<name>A0A0G1GCT1_9BACT</name>
<dbReference type="Gene3D" id="1.10.3060.10">
    <property type="entry name" value="Helical scaffold and wing domains of SecA"/>
    <property type="match status" value="1"/>
</dbReference>
<dbReference type="PROSITE" id="PS51194">
    <property type="entry name" value="HELICASE_CTER"/>
    <property type="match status" value="1"/>
</dbReference>
<dbReference type="Pfam" id="PF21090">
    <property type="entry name" value="P-loop_SecA"/>
    <property type="match status" value="1"/>
</dbReference>
<proteinExistence type="inferred from homology"/>
<keyword evidence="7" id="KW-0067">ATP-binding</keyword>
<feature type="domain" description="SecA family profile" evidence="13">
    <location>
        <begin position="1"/>
        <end position="256"/>
    </location>
</feature>
<dbReference type="PANTHER" id="PTHR30612">
    <property type="entry name" value="SECA INNER MEMBRANE COMPONENT OF SEC PROTEIN SECRETION SYSTEM"/>
    <property type="match status" value="1"/>
</dbReference>
<dbReference type="AlphaFoldDB" id="A0A0G1GCT1"/>
<evidence type="ECO:0000313" key="14">
    <source>
        <dbReference type="EMBL" id="KKT32340.1"/>
    </source>
</evidence>
<dbReference type="SUPFAM" id="SSF52540">
    <property type="entry name" value="P-loop containing nucleoside triphosphate hydrolases"/>
    <property type="match status" value="2"/>
</dbReference>
<dbReference type="Gene3D" id="3.40.50.300">
    <property type="entry name" value="P-loop containing nucleotide triphosphate hydrolases"/>
    <property type="match status" value="2"/>
</dbReference>
<sequence length="320" mass="36181">MTIQQESKTMATISFQNYFRLYENLSGMTGTAATEAEEFKKIYKLEVVVVPTHKLMIRKDNSDLIYKTLDGKYKAIAEEIGERHKKGQPVLVGTTSIEKNEIIREYLKKKKIPHQILNAKNHEEEAMVIAGAGKPGGVTVATNMAGRGVDIVLGGAPPDRPPELPVLKFQKSSEYKKWREIHDEVIKAGGLHVIGTERHESRRIDNQLRGRSGRQGDPGSSRFYLSLEDDLMRIFGGEQIGSIMTKLKFPEDQPIENKLVNRAIEQAQVKVEGFHFDTRKRVVEYDDVANQQRGIIYGLRAKVLSSDELKEEILEKLGHQ</sequence>
<dbReference type="EMBL" id="LCHL01000026">
    <property type="protein sequence ID" value="KKT32340.1"/>
    <property type="molecule type" value="Genomic_DNA"/>
</dbReference>
<dbReference type="InterPro" id="IPR027417">
    <property type="entry name" value="P-loop_NTPase"/>
</dbReference>
<dbReference type="GO" id="GO:0017038">
    <property type="term" value="P:protein import"/>
    <property type="evidence" value="ECO:0007669"/>
    <property type="project" value="InterPro"/>
</dbReference>
<gene>
    <name evidence="14" type="ORF">UW21_C0026G0001</name>
</gene>
<comment type="similarity">
    <text evidence="2">Belongs to the SecA family.</text>
</comment>
<evidence type="ECO:0000256" key="6">
    <source>
        <dbReference type="ARBA" id="ARBA00022741"/>
    </source>
</evidence>
<evidence type="ECO:0000256" key="3">
    <source>
        <dbReference type="ARBA" id="ARBA00022448"/>
    </source>
</evidence>
<evidence type="ECO:0000256" key="4">
    <source>
        <dbReference type="ARBA" id="ARBA00022475"/>
    </source>
</evidence>
<dbReference type="PANTHER" id="PTHR30612:SF0">
    <property type="entry name" value="CHLOROPLAST PROTEIN-TRANSPORTING ATPASE"/>
    <property type="match status" value="1"/>
</dbReference>
<dbReference type="PROSITE" id="PS01312">
    <property type="entry name" value="SECA"/>
    <property type="match status" value="1"/>
</dbReference>
<evidence type="ECO:0000256" key="9">
    <source>
        <dbReference type="ARBA" id="ARBA00022967"/>
    </source>
</evidence>
<evidence type="ECO:0000259" key="13">
    <source>
        <dbReference type="PROSITE" id="PS51196"/>
    </source>
</evidence>
<dbReference type="GO" id="GO:0043952">
    <property type="term" value="P:protein transport by the Sec complex"/>
    <property type="evidence" value="ECO:0007669"/>
    <property type="project" value="TreeGrafter"/>
</dbReference>
<organism evidence="14 15">
    <name type="scientific">Candidatus Woesebacteria bacterium GW2011_GWB1_44_11b</name>
    <dbReference type="NCBI Taxonomy" id="1618580"/>
    <lineage>
        <taxon>Bacteria</taxon>
        <taxon>Candidatus Woeseibacteriota</taxon>
    </lineage>
</organism>
<keyword evidence="8" id="KW-0653">Protein transport</keyword>
<reference evidence="14 15" key="1">
    <citation type="journal article" date="2015" name="Nature">
        <title>rRNA introns, odd ribosomes, and small enigmatic genomes across a large radiation of phyla.</title>
        <authorList>
            <person name="Brown C.T."/>
            <person name="Hug L.A."/>
            <person name="Thomas B.C."/>
            <person name="Sharon I."/>
            <person name="Castelle C.J."/>
            <person name="Singh A."/>
            <person name="Wilkins M.J."/>
            <person name="Williams K.H."/>
            <person name="Banfield J.F."/>
        </authorList>
    </citation>
    <scope>NUCLEOTIDE SEQUENCE [LARGE SCALE GENOMIC DNA]</scope>
</reference>
<keyword evidence="4" id="KW-1003">Cell membrane</keyword>
<evidence type="ECO:0000256" key="1">
    <source>
        <dbReference type="ARBA" id="ARBA00004170"/>
    </source>
</evidence>
<protein>
    <submittedName>
        <fullName evidence="14">Protein translocase subunit SecA</fullName>
    </submittedName>
</protein>
<dbReference type="GO" id="GO:0006605">
    <property type="term" value="P:protein targeting"/>
    <property type="evidence" value="ECO:0007669"/>
    <property type="project" value="InterPro"/>
</dbReference>
<dbReference type="GO" id="GO:0031522">
    <property type="term" value="C:cell envelope Sec protein transport complex"/>
    <property type="evidence" value="ECO:0007669"/>
    <property type="project" value="UniProtKB-ARBA"/>
</dbReference>
<comment type="caution">
    <text evidence="14">The sequence shown here is derived from an EMBL/GenBank/DDBJ whole genome shotgun (WGS) entry which is preliminary data.</text>
</comment>
<dbReference type="Proteomes" id="UP000034192">
    <property type="component" value="Unassembled WGS sequence"/>
</dbReference>
<dbReference type="GO" id="GO:0006886">
    <property type="term" value="P:intracellular protein transport"/>
    <property type="evidence" value="ECO:0007669"/>
    <property type="project" value="InterPro"/>
</dbReference>
<dbReference type="FunFam" id="3.40.50.300:FF:000113">
    <property type="entry name" value="Preprotein translocase subunit SecA"/>
    <property type="match status" value="1"/>
</dbReference>
<evidence type="ECO:0000259" key="12">
    <source>
        <dbReference type="PROSITE" id="PS51194"/>
    </source>
</evidence>
<evidence type="ECO:0000256" key="7">
    <source>
        <dbReference type="ARBA" id="ARBA00022840"/>
    </source>
</evidence>
<dbReference type="GO" id="GO:0005829">
    <property type="term" value="C:cytosol"/>
    <property type="evidence" value="ECO:0007669"/>
    <property type="project" value="TreeGrafter"/>
</dbReference>
<dbReference type="InterPro" id="IPR020937">
    <property type="entry name" value="SecA_CS"/>
</dbReference>
<dbReference type="GO" id="GO:0005886">
    <property type="term" value="C:plasma membrane"/>
    <property type="evidence" value="ECO:0007669"/>
    <property type="project" value="TreeGrafter"/>
</dbReference>
<dbReference type="InterPro" id="IPR014018">
    <property type="entry name" value="SecA_motor_DEAD"/>
</dbReference>
<evidence type="ECO:0000256" key="2">
    <source>
        <dbReference type="ARBA" id="ARBA00007650"/>
    </source>
</evidence>
<keyword evidence="10" id="KW-0811">Translocation</keyword>
<evidence type="ECO:0000256" key="11">
    <source>
        <dbReference type="ARBA" id="ARBA00023136"/>
    </source>
</evidence>
<dbReference type="PATRIC" id="fig|1618580.3.peg.287"/>
<dbReference type="Pfam" id="PF07516">
    <property type="entry name" value="SecA_SW"/>
    <property type="match status" value="1"/>
</dbReference>
<keyword evidence="5" id="KW-0963">Cytoplasm</keyword>
<feature type="domain" description="Helicase C-terminal" evidence="12">
    <location>
        <begin position="68"/>
        <end position="272"/>
    </location>
</feature>
<keyword evidence="11" id="KW-0472">Membrane</keyword>
<feature type="non-terminal residue" evidence="14">
    <location>
        <position position="320"/>
    </location>
</feature>
<evidence type="ECO:0000313" key="15">
    <source>
        <dbReference type="Proteomes" id="UP000034192"/>
    </source>
</evidence>
<dbReference type="GO" id="GO:0005524">
    <property type="term" value="F:ATP binding"/>
    <property type="evidence" value="ECO:0007669"/>
    <property type="project" value="UniProtKB-KW"/>
</dbReference>
<dbReference type="Pfam" id="PF07517">
    <property type="entry name" value="SecA_DEAD"/>
    <property type="match status" value="1"/>
</dbReference>
<evidence type="ECO:0000256" key="8">
    <source>
        <dbReference type="ARBA" id="ARBA00022927"/>
    </source>
</evidence>
<keyword evidence="3" id="KW-0813">Transport</keyword>
<comment type="subcellular location">
    <subcellularLocation>
        <location evidence="1">Membrane</location>
        <topology evidence="1">Peripheral membrane protein</topology>
    </subcellularLocation>
</comment>
<evidence type="ECO:0000256" key="10">
    <source>
        <dbReference type="ARBA" id="ARBA00023010"/>
    </source>
</evidence>
<dbReference type="InterPro" id="IPR000185">
    <property type="entry name" value="SecA"/>
</dbReference>
<keyword evidence="9" id="KW-1278">Translocase</keyword>
<evidence type="ECO:0000256" key="5">
    <source>
        <dbReference type="ARBA" id="ARBA00022490"/>
    </source>
</evidence>
<dbReference type="InterPro" id="IPR011116">
    <property type="entry name" value="SecA_Wing/Scaffold"/>
</dbReference>
<dbReference type="InterPro" id="IPR044722">
    <property type="entry name" value="SecA_SF2_C"/>
</dbReference>
<dbReference type="PROSITE" id="PS51196">
    <property type="entry name" value="SECA_MOTOR_DEAD"/>
    <property type="match status" value="1"/>
</dbReference>
<dbReference type="PRINTS" id="PR00906">
    <property type="entry name" value="SECA"/>
</dbReference>
<accession>A0A0G1GCT1</accession>
<dbReference type="InterPro" id="IPR036266">
    <property type="entry name" value="SecA_Wing/Scaffold_sf"/>
</dbReference>
<dbReference type="InterPro" id="IPR011115">
    <property type="entry name" value="SecA_DEAD"/>
</dbReference>
<dbReference type="InterPro" id="IPR001650">
    <property type="entry name" value="Helicase_C-like"/>
</dbReference>
<dbReference type="CDD" id="cd18803">
    <property type="entry name" value="SF2_C_secA"/>
    <property type="match status" value="1"/>
</dbReference>
<dbReference type="SUPFAM" id="SSF81886">
    <property type="entry name" value="Helical scaffold and wing domains of SecA"/>
    <property type="match status" value="1"/>
</dbReference>